<dbReference type="InterPro" id="IPR035094">
    <property type="entry name" value="EgtD"/>
</dbReference>
<dbReference type="InterPro" id="IPR017804">
    <property type="entry name" value="MeTrfase_EgtD-like"/>
</dbReference>
<dbReference type="Gene3D" id="3.40.50.150">
    <property type="entry name" value="Vaccinia Virus protein VP39"/>
    <property type="match status" value="1"/>
</dbReference>
<dbReference type="PANTHER" id="PTHR43397">
    <property type="entry name" value="ERGOTHIONEINE BIOSYNTHESIS PROTEIN 1"/>
    <property type="match status" value="1"/>
</dbReference>
<name>A0A8X8FN32_9GAMM</name>
<dbReference type="PIRSF" id="PIRSF018005">
    <property type="entry name" value="UCP018005"/>
    <property type="match status" value="1"/>
</dbReference>
<dbReference type="InterPro" id="IPR051128">
    <property type="entry name" value="EgtD_Methyltrsf_superfamily"/>
</dbReference>
<accession>A0A8X8FN32</accession>
<evidence type="ECO:0000256" key="1">
    <source>
        <dbReference type="ARBA" id="ARBA00022603"/>
    </source>
</evidence>
<feature type="domain" description="Histidine-specific methyltransferase SAM-dependent" evidence="3">
    <location>
        <begin position="23"/>
        <end position="322"/>
    </location>
</feature>
<evidence type="ECO:0000313" key="4">
    <source>
        <dbReference type="EMBL" id="MBD7953407.1"/>
    </source>
</evidence>
<dbReference type="Proteomes" id="UP000636938">
    <property type="component" value="Unassembled WGS sequence"/>
</dbReference>
<evidence type="ECO:0000256" key="2">
    <source>
        <dbReference type="ARBA" id="ARBA00022679"/>
    </source>
</evidence>
<organism evidence="4 5">
    <name type="scientific">Stenotrophomonas lacuserhaii</name>
    <dbReference type="NCBI Taxonomy" id="2760084"/>
    <lineage>
        <taxon>Bacteria</taxon>
        <taxon>Pseudomonadati</taxon>
        <taxon>Pseudomonadota</taxon>
        <taxon>Gammaproteobacteria</taxon>
        <taxon>Lysobacterales</taxon>
        <taxon>Lysobacteraceae</taxon>
        <taxon>Stenotrophomonas</taxon>
    </lineage>
</organism>
<dbReference type="InterPro" id="IPR019257">
    <property type="entry name" value="MeTrfase_dom"/>
</dbReference>
<sequence length="326" mass="35999">MSTVHAARQALTDLTPSRERVLSDAIAGLSAQPPRLPSKYFYDAAGSALFEQITRTPEYYPTRTELALLEQSLPRIAQKVGPRVHVVELGSGSGRKTTLLLEALDGPVAYTPIEISRAALLSSIDHLAPAHPDIEMLPVCADFTQPVDLPEPEEEAARRLLFFPGSTLGNFEHDEAVVLLRAMRQTMGEDGLALIGVDLHKDTATLEAAYNDAAGVTAAFTLNLLKRLNQQVGSDFDLQAFHHRARYSVPRLRIETQLVSDRDQEVTLDGHRFRFAAGDAIQVEYSHKYTDESLQQLLDAAGLEVIGRWDTVAPQPAFGLRLLRRR</sequence>
<protein>
    <submittedName>
        <fullName evidence="4">L-histidine N(Alpha)-methyltransferase</fullName>
        <ecNumber evidence="4">2.1.1.44</ecNumber>
    </submittedName>
</protein>
<dbReference type="EC" id="2.1.1.44" evidence="4"/>
<dbReference type="SUPFAM" id="SSF53335">
    <property type="entry name" value="S-adenosyl-L-methionine-dependent methyltransferases"/>
    <property type="match status" value="1"/>
</dbReference>
<dbReference type="GO" id="GO:0032259">
    <property type="term" value="P:methylation"/>
    <property type="evidence" value="ECO:0007669"/>
    <property type="project" value="UniProtKB-KW"/>
</dbReference>
<dbReference type="PANTHER" id="PTHR43397:SF1">
    <property type="entry name" value="ERGOTHIONEINE BIOSYNTHESIS PROTEIN 1"/>
    <property type="match status" value="1"/>
</dbReference>
<dbReference type="GO" id="GO:0052706">
    <property type="term" value="F:L-histidine N(alpha)-methyltransferase activity"/>
    <property type="evidence" value="ECO:0007669"/>
    <property type="project" value="UniProtKB-EC"/>
</dbReference>
<comment type="caution">
    <text evidence="4">The sequence shown here is derived from an EMBL/GenBank/DDBJ whole genome shotgun (WGS) entry which is preliminary data.</text>
</comment>
<keyword evidence="1 4" id="KW-0489">Methyltransferase</keyword>
<evidence type="ECO:0000259" key="3">
    <source>
        <dbReference type="Pfam" id="PF10017"/>
    </source>
</evidence>
<keyword evidence="5" id="KW-1185">Reference proteome</keyword>
<evidence type="ECO:0000313" key="5">
    <source>
        <dbReference type="Proteomes" id="UP000636938"/>
    </source>
</evidence>
<dbReference type="InterPro" id="IPR029063">
    <property type="entry name" value="SAM-dependent_MTases_sf"/>
</dbReference>
<dbReference type="Pfam" id="PF10017">
    <property type="entry name" value="Methyltransf_33"/>
    <property type="match status" value="1"/>
</dbReference>
<dbReference type="EMBL" id="JACSQS010000002">
    <property type="protein sequence ID" value="MBD7953407.1"/>
    <property type="molecule type" value="Genomic_DNA"/>
</dbReference>
<dbReference type="NCBIfam" id="TIGR03438">
    <property type="entry name" value="egtD_ergothio"/>
    <property type="match status" value="1"/>
</dbReference>
<gene>
    <name evidence="4" type="primary">egtD</name>
    <name evidence="4" type="ORF">H9654_04220</name>
</gene>
<proteinExistence type="predicted"/>
<keyword evidence="2 4" id="KW-0808">Transferase</keyword>
<dbReference type="RefSeq" id="WP_042612179.1">
    <property type="nucleotide sequence ID" value="NZ_JACSQS010000002.1"/>
</dbReference>
<dbReference type="AlphaFoldDB" id="A0A8X8FN32"/>
<reference evidence="4 5" key="1">
    <citation type="submission" date="2020-08" db="EMBL/GenBank/DDBJ databases">
        <title>A Genomic Blueprint of the Chicken Gut Microbiome.</title>
        <authorList>
            <person name="Gilroy R."/>
            <person name="Ravi A."/>
            <person name="Getino M."/>
            <person name="Pursley I."/>
            <person name="Horton D.L."/>
            <person name="Alikhan N.-F."/>
            <person name="Baker D."/>
            <person name="Gharbi K."/>
            <person name="Hall N."/>
            <person name="Watson M."/>
            <person name="Adriaenssens E.M."/>
            <person name="Foster-Nyarko E."/>
            <person name="Jarju S."/>
            <person name="Secka A."/>
            <person name="Antonio M."/>
            <person name="Oren A."/>
            <person name="Chaudhuri R."/>
            <person name="La Ragione R.M."/>
            <person name="Hildebrand F."/>
            <person name="Pallen M.J."/>
        </authorList>
    </citation>
    <scope>NUCLEOTIDE SEQUENCE [LARGE SCALE GENOMIC DNA]</scope>
    <source>
        <strain evidence="4 5">Sa5BUN4</strain>
    </source>
</reference>